<evidence type="ECO:0000313" key="2">
    <source>
        <dbReference type="Ensembl" id="ENSGGOP00000039482.1"/>
    </source>
</evidence>
<feature type="region of interest" description="Disordered" evidence="1">
    <location>
        <begin position="38"/>
        <end position="63"/>
    </location>
</feature>
<feature type="region of interest" description="Disordered" evidence="1">
    <location>
        <begin position="86"/>
        <end position="108"/>
    </location>
</feature>
<reference evidence="2 3" key="2">
    <citation type="journal article" date="2012" name="Nature">
        <title>Insights into hominid evolution from the gorilla genome sequence.</title>
        <authorList>
            <person name="Scally A."/>
            <person name="Dutheil J.Y."/>
            <person name="Hillier L.W."/>
            <person name="Jordan G.E."/>
            <person name="Goodhead I."/>
            <person name="Herrero J."/>
            <person name="Hobolth A."/>
            <person name="Lappalainen T."/>
            <person name="Mailund T."/>
            <person name="Marques-Bonet T."/>
            <person name="McCarthy S."/>
            <person name="Montgomery S.H."/>
            <person name="Schwalie P.C."/>
            <person name="Tang Y.A."/>
            <person name="Ward M.C."/>
            <person name="Xue Y."/>
            <person name="Yngvadottir B."/>
            <person name="Alkan C."/>
            <person name="Andersen L.N."/>
            <person name="Ayub Q."/>
            <person name="Ball E.V."/>
            <person name="Beal K."/>
            <person name="Bradley B.J."/>
            <person name="Chen Y."/>
            <person name="Clee C.M."/>
            <person name="Fitzgerald S."/>
            <person name="Graves T.A."/>
            <person name="Gu Y."/>
            <person name="Heath P."/>
            <person name="Heger A."/>
            <person name="Karakoc E."/>
            <person name="Kolb-Kokocinski A."/>
            <person name="Laird G.K."/>
            <person name="Lunter G."/>
            <person name="Meader S."/>
            <person name="Mort M."/>
            <person name="Mullikin J.C."/>
            <person name="Munch K."/>
            <person name="O'Connor T.D."/>
            <person name="Phillips A.D."/>
            <person name="Prado-Martinez J."/>
            <person name="Rogers A.S."/>
            <person name="Sajjadian S."/>
            <person name="Schmidt D."/>
            <person name="Shaw K."/>
            <person name="Simpson J.T."/>
            <person name="Stenson P.D."/>
            <person name="Turner D.J."/>
            <person name="Vigilant L."/>
            <person name="Vilella A.J."/>
            <person name="Whitener W."/>
            <person name="Zhu B."/>
            <person name="Cooper D.N."/>
            <person name="de Jong P."/>
            <person name="Dermitzakis E.T."/>
            <person name="Eichler E.E."/>
            <person name="Flicek P."/>
            <person name="Goldman N."/>
            <person name="Mundy N.I."/>
            <person name="Ning Z."/>
            <person name="Odom D.T."/>
            <person name="Ponting C.P."/>
            <person name="Quail M.A."/>
            <person name="Ryder O.A."/>
            <person name="Searle S.M."/>
            <person name="Warren W.C."/>
            <person name="Wilson R.K."/>
            <person name="Schierup M.H."/>
            <person name="Rogers J."/>
            <person name="Tyler-Smith C."/>
            <person name="Durbin R."/>
        </authorList>
    </citation>
    <scope>NUCLEOTIDE SEQUENCE [LARGE SCALE GENOMIC DNA]</scope>
</reference>
<reference evidence="2" key="3">
    <citation type="submission" date="2025-08" db="UniProtKB">
        <authorList>
            <consortium name="Ensembl"/>
        </authorList>
    </citation>
    <scope>IDENTIFICATION</scope>
</reference>
<reference evidence="3" key="1">
    <citation type="submission" date="2011-05" db="EMBL/GenBank/DDBJ databases">
        <title>Insights into the evolution of the great apes provided by the gorilla genome.</title>
        <authorList>
            <person name="Scally A."/>
        </authorList>
    </citation>
    <scope>NUCLEOTIDE SEQUENCE [LARGE SCALE GENOMIC DNA]</scope>
</reference>
<reference evidence="2" key="4">
    <citation type="submission" date="2025-09" db="UniProtKB">
        <authorList>
            <consortium name="Ensembl"/>
        </authorList>
    </citation>
    <scope>IDENTIFICATION</scope>
</reference>
<dbReference type="Ensembl" id="ENSGGOT00000065149.1">
    <property type="protein sequence ID" value="ENSGGOP00000039482.1"/>
    <property type="gene ID" value="ENSGGOG00000043824.1"/>
</dbReference>
<dbReference type="InParanoid" id="A0A2I2YXL2"/>
<dbReference type="AlphaFoldDB" id="A0A2I2YXL2"/>
<dbReference type="OMA" id="TTSPEWM"/>
<accession>A0A2I2YXL2</accession>
<feature type="compositionally biased region" description="Polar residues" evidence="1">
    <location>
        <begin position="50"/>
        <end position="63"/>
    </location>
</feature>
<name>A0A2I2YXL2_GORGO</name>
<dbReference type="GeneTree" id="ENSGT00910000148317"/>
<protein>
    <submittedName>
        <fullName evidence="2">Uncharacterized protein</fullName>
    </submittedName>
</protein>
<organism evidence="2 3">
    <name type="scientific">Gorilla gorilla gorilla</name>
    <name type="common">Western lowland gorilla</name>
    <dbReference type="NCBI Taxonomy" id="9595"/>
    <lineage>
        <taxon>Eukaryota</taxon>
        <taxon>Metazoa</taxon>
        <taxon>Chordata</taxon>
        <taxon>Craniata</taxon>
        <taxon>Vertebrata</taxon>
        <taxon>Euteleostomi</taxon>
        <taxon>Mammalia</taxon>
        <taxon>Eutheria</taxon>
        <taxon>Euarchontoglires</taxon>
        <taxon>Primates</taxon>
        <taxon>Haplorrhini</taxon>
        <taxon>Catarrhini</taxon>
        <taxon>Hominidae</taxon>
        <taxon>Gorilla</taxon>
    </lineage>
</organism>
<evidence type="ECO:0000256" key="1">
    <source>
        <dbReference type="SAM" id="MobiDB-lite"/>
    </source>
</evidence>
<feature type="region of interest" description="Disordered" evidence="1">
    <location>
        <begin position="1"/>
        <end position="25"/>
    </location>
</feature>
<sequence length="118" mass="12010">MVLNPKGNSDIPKAASPTTSPEWMGWGRGAVLISKGRTNTQGISEGREGQQITESATPTSTGNCLMGRATAERHSMGSAFPACGGHAATFNGSSTQQGQGGGAAPVGHDYLKGIILQP</sequence>
<dbReference type="EMBL" id="CABD030082820">
    <property type="status" value="NOT_ANNOTATED_CDS"/>
    <property type="molecule type" value="Genomic_DNA"/>
</dbReference>
<proteinExistence type="predicted"/>
<dbReference type="Bgee" id="ENSGGOG00000043824">
    <property type="expression patterns" value="Expressed in testis and 5 other cell types or tissues"/>
</dbReference>
<evidence type="ECO:0000313" key="3">
    <source>
        <dbReference type="Proteomes" id="UP000001519"/>
    </source>
</evidence>
<dbReference type="Proteomes" id="UP000001519">
    <property type="component" value="Chromosome 12"/>
</dbReference>
<keyword evidence="3" id="KW-1185">Reference proteome</keyword>